<dbReference type="InterPro" id="IPR000261">
    <property type="entry name" value="EH_dom"/>
</dbReference>
<dbReference type="GO" id="GO:0016197">
    <property type="term" value="P:endosomal transport"/>
    <property type="evidence" value="ECO:0007669"/>
    <property type="project" value="TreeGrafter"/>
</dbReference>
<dbReference type="InterPro" id="IPR002048">
    <property type="entry name" value="EF_hand_dom"/>
</dbReference>
<feature type="region of interest" description="Disordered" evidence="2">
    <location>
        <begin position="715"/>
        <end position="740"/>
    </location>
</feature>
<feature type="compositionally biased region" description="Low complexity" evidence="2">
    <location>
        <begin position="369"/>
        <end position="381"/>
    </location>
</feature>
<feature type="compositionally biased region" description="Basic and acidic residues" evidence="2">
    <location>
        <begin position="968"/>
        <end position="981"/>
    </location>
</feature>
<dbReference type="CDD" id="cd00052">
    <property type="entry name" value="EH"/>
    <property type="match status" value="3"/>
</dbReference>
<dbReference type="Gene3D" id="1.10.238.10">
    <property type="entry name" value="EF-hand"/>
    <property type="match status" value="3"/>
</dbReference>
<dbReference type="EMBL" id="JANBPT010000074">
    <property type="protein sequence ID" value="KAJ1928409.1"/>
    <property type="molecule type" value="Genomic_DNA"/>
</dbReference>
<feature type="compositionally biased region" description="Basic and acidic residues" evidence="2">
    <location>
        <begin position="669"/>
        <end position="693"/>
    </location>
</feature>
<dbReference type="GO" id="GO:0005737">
    <property type="term" value="C:cytoplasm"/>
    <property type="evidence" value="ECO:0007669"/>
    <property type="project" value="TreeGrafter"/>
</dbReference>
<dbReference type="GO" id="GO:0006897">
    <property type="term" value="P:endocytosis"/>
    <property type="evidence" value="ECO:0007669"/>
    <property type="project" value="TreeGrafter"/>
</dbReference>
<dbReference type="AlphaFoldDB" id="A0A9W8DW08"/>
<dbReference type="GO" id="GO:0005886">
    <property type="term" value="C:plasma membrane"/>
    <property type="evidence" value="ECO:0007669"/>
    <property type="project" value="TreeGrafter"/>
</dbReference>
<dbReference type="PROSITE" id="PS50030">
    <property type="entry name" value="UBA"/>
    <property type="match status" value="1"/>
</dbReference>
<feature type="region of interest" description="Disordered" evidence="2">
    <location>
        <begin position="627"/>
        <end position="698"/>
    </location>
</feature>
<feature type="region of interest" description="Disordered" evidence="2">
    <location>
        <begin position="1036"/>
        <end position="1080"/>
    </location>
</feature>
<dbReference type="SMART" id="SM00027">
    <property type="entry name" value="EH"/>
    <property type="match status" value="3"/>
</dbReference>
<dbReference type="SUPFAM" id="SSF47473">
    <property type="entry name" value="EF-hand"/>
    <property type="match status" value="3"/>
</dbReference>
<dbReference type="Pfam" id="PF12763">
    <property type="entry name" value="EH"/>
    <property type="match status" value="3"/>
</dbReference>
<evidence type="ECO:0000256" key="1">
    <source>
        <dbReference type="SAM" id="Coils"/>
    </source>
</evidence>
<feature type="compositionally biased region" description="Pro residues" evidence="2">
    <location>
        <begin position="348"/>
        <end position="359"/>
    </location>
</feature>
<keyword evidence="7" id="KW-1185">Reference proteome</keyword>
<feature type="coiled-coil region" evidence="1">
    <location>
        <begin position="453"/>
        <end position="627"/>
    </location>
</feature>
<sequence>MDSRGTTSPSPAARASPLPDASVWHPTPAEAAAFARWFQHVDTQNRGLITGAEAVPFFTLSGLPASTLGEIWELADQERRGSLGPAAFGVALKLIALAQAGETPTRTALPKPVPLPLFEGADAPRPATPPPSSSAISPPAAATTTAGLGTSTDYLSDAERAKYTRLFHSCQPAHGLLDGDRARQVLLKSKLPVDTLGRIWTLADTRRRGALDLADFTIAMYYVQRIMEGRMTTPPAEVPPALLTSAREGRSVPASPALATPAATLTANSWDVTPATQTRADRYFATLDPTHRGYVTGDEAVPFFLKSRLPEADLATIWDLADHNKAGRLNREEFAVAVHLISAAQAGTPPPARLPPSLIPPGHREFARARSPAKPRSASQAGSRPLSPLDMLDPFGPRGASPRPLSPEPFEAGPTNSVSSPAGQLAAMQALLARKHTRASELLTARAALDGKGTALNSQLSDLTAQLEQIQARVAAEERALRDLEADLQTRNDRLPVLRTQIAEAEARHGELREAYAAKKRTLDAAEAEHGSFQQRLQAALSEVQKAQGDAQRLEAQAQADAERAAIGARQLAQVETERDALRARLAVAVQQAEERRTAAEALATRRAAAEQEAAELARAVAAKELEAGATDPATSVEAGEGEPPKDKEESSTAVEPAAVVHNEAMEPADSHNDSPHEASRVPEDAAADDTRAAEVPAASQLEAGPTFAAFDAAFAVPDSPPPATSAQEDSERSFHSAAATAWPETTAAAPVEPDHPFAIPTSGEAANTTVPFAAAFEDHFDPHPPATVSEGDVVTPVPALTTNGDDFDALFAGMEINPPSQAAPAPPTSEPGAKGPAAVSDDDNDDAEFHVALDPHFADTASPPAAEAPDFGADFDTAFGLATSSDSPSAAHHPDVLPAGTPAEDPVAAFEHRFPDVTDLDPFAQGRRDLDSTAPPPAAAKSPTNDGDLAGLFDETPATTDPEQVEADARLARELAREEEQAAAPSRPTSRKKKDGGRSAPAERPVSEHPLSPKKSRFAPSRFNVFAKNRLSFAPLMKSGSNGGGNGKSTAATNVDDAATGSPYPRPRPVPSSTGARPKSAAVPLSTFAFTPEDFDHAHLSPYPKAAPESAAPAATVVPNRTRSAKAAVPDTDEVRTLVGMGFPRDRVIEALEVNDFDLQRATDYLLSF</sequence>
<dbReference type="InterPro" id="IPR015940">
    <property type="entry name" value="UBA"/>
</dbReference>
<feature type="domain" description="EH" evidence="4">
    <location>
        <begin position="159"/>
        <end position="249"/>
    </location>
</feature>
<dbReference type="SMART" id="SM00165">
    <property type="entry name" value="UBA"/>
    <property type="match status" value="1"/>
</dbReference>
<dbReference type="Gene3D" id="1.10.8.10">
    <property type="entry name" value="DNA helicase RuvA subunit, C-terminal domain"/>
    <property type="match status" value="1"/>
</dbReference>
<feature type="compositionally biased region" description="Low complexity" evidence="2">
    <location>
        <begin position="133"/>
        <end position="146"/>
    </location>
</feature>
<proteinExistence type="predicted"/>
<protein>
    <submittedName>
        <fullName evidence="6">Uncharacterized protein</fullName>
    </submittedName>
</protein>
<keyword evidence="1" id="KW-0175">Coiled coil</keyword>
<dbReference type="OrthoDB" id="524326at2759"/>
<feature type="domain" description="EH" evidence="4">
    <location>
        <begin position="276"/>
        <end position="365"/>
    </location>
</feature>
<evidence type="ECO:0000259" key="4">
    <source>
        <dbReference type="PROSITE" id="PS50031"/>
    </source>
</evidence>
<dbReference type="SUPFAM" id="SSF46934">
    <property type="entry name" value="UBA-like"/>
    <property type="match status" value="1"/>
</dbReference>
<feature type="region of interest" description="Disordered" evidence="2">
    <location>
        <begin position="917"/>
        <end position="1022"/>
    </location>
</feature>
<feature type="region of interest" description="Disordered" evidence="2">
    <location>
        <begin position="858"/>
        <end position="904"/>
    </location>
</feature>
<feature type="compositionally biased region" description="Low complexity" evidence="2">
    <location>
        <begin position="1103"/>
        <end position="1116"/>
    </location>
</feature>
<feature type="domain" description="EF-hand" evidence="5">
    <location>
        <begin position="309"/>
        <end position="344"/>
    </location>
</feature>
<dbReference type="PROSITE" id="PS50031">
    <property type="entry name" value="EH"/>
    <property type="match status" value="3"/>
</dbReference>
<name>A0A9W8DW08_9FUNG</name>
<evidence type="ECO:0000259" key="5">
    <source>
        <dbReference type="PROSITE" id="PS50222"/>
    </source>
</evidence>
<dbReference type="SUPFAM" id="SSF57997">
    <property type="entry name" value="Tropomyosin"/>
    <property type="match status" value="1"/>
</dbReference>
<organism evidence="6 7">
    <name type="scientific">Tieghemiomyces parasiticus</name>
    <dbReference type="NCBI Taxonomy" id="78921"/>
    <lineage>
        <taxon>Eukaryota</taxon>
        <taxon>Fungi</taxon>
        <taxon>Fungi incertae sedis</taxon>
        <taxon>Zoopagomycota</taxon>
        <taxon>Kickxellomycotina</taxon>
        <taxon>Dimargaritomycetes</taxon>
        <taxon>Dimargaritales</taxon>
        <taxon>Dimargaritaceae</taxon>
        <taxon>Tieghemiomyces</taxon>
    </lineage>
</organism>
<feature type="region of interest" description="Disordered" evidence="2">
    <location>
        <begin position="817"/>
        <end position="845"/>
    </location>
</feature>
<accession>A0A9W8DW08</accession>
<dbReference type="GO" id="GO:0005509">
    <property type="term" value="F:calcium ion binding"/>
    <property type="evidence" value="ECO:0007669"/>
    <property type="project" value="InterPro"/>
</dbReference>
<feature type="domain" description="UBA" evidence="3">
    <location>
        <begin position="1130"/>
        <end position="1170"/>
    </location>
</feature>
<evidence type="ECO:0000313" key="6">
    <source>
        <dbReference type="EMBL" id="KAJ1928409.1"/>
    </source>
</evidence>
<evidence type="ECO:0000259" key="3">
    <source>
        <dbReference type="PROSITE" id="PS50030"/>
    </source>
</evidence>
<evidence type="ECO:0000256" key="2">
    <source>
        <dbReference type="SAM" id="MobiDB-lite"/>
    </source>
</evidence>
<feature type="region of interest" description="Disordered" evidence="2">
    <location>
        <begin position="1"/>
        <end position="22"/>
    </location>
</feature>
<gene>
    <name evidence="6" type="ORF">IWQ60_002074</name>
</gene>
<feature type="compositionally biased region" description="Low complexity" evidence="2">
    <location>
        <begin position="8"/>
        <end position="22"/>
    </location>
</feature>
<feature type="domain" description="EH" evidence="4">
    <location>
        <begin position="30"/>
        <end position="124"/>
    </location>
</feature>
<feature type="region of interest" description="Disordered" evidence="2">
    <location>
        <begin position="117"/>
        <end position="149"/>
    </location>
</feature>
<dbReference type="Proteomes" id="UP001150569">
    <property type="component" value="Unassembled WGS sequence"/>
</dbReference>
<comment type="caution">
    <text evidence="6">The sequence shown here is derived from an EMBL/GenBank/DDBJ whole genome shotgun (WGS) entry which is preliminary data.</text>
</comment>
<feature type="region of interest" description="Disordered" evidence="2">
    <location>
        <begin position="1100"/>
        <end position="1130"/>
    </location>
</feature>
<dbReference type="PROSITE" id="PS50222">
    <property type="entry name" value="EF_HAND_2"/>
    <property type="match status" value="1"/>
</dbReference>
<reference evidence="6" key="1">
    <citation type="submission" date="2022-07" db="EMBL/GenBank/DDBJ databases">
        <title>Phylogenomic reconstructions and comparative analyses of Kickxellomycotina fungi.</title>
        <authorList>
            <person name="Reynolds N.K."/>
            <person name="Stajich J.E."/>
            <person name="Barry K."/>
            <person name="Grigoriev I.V."/>
            <person name="Crous P."/>
            <person name="Smith M.E."/>
        </authorList>
    </citation>
    <scope>NUCLEOTIDE SEQUENCE</scope>
    <source>
        <strain evidence="6">RSA 861</strain>
    </source>
</reference>
<dbReference type="PANTHER" id="PTHR11216:SF170">
    <property type="entry name" value="DYNAMIN ASSOCIATED PROTEIN 160, ISOFORM D"/>
    <property type="match status" value="1"/>
</dbReference>
<evidence type="ECO:0000313" key="7">
    <source>
        <dbReference type="Proteomes" id="UP001150569"/>
    </source>
</evidence>
<dbReference type="InterPro" id="IPR009060">
    <property type="entry name" value="UBA-like_sf"/>
</dbReference>
<dbReference type="PANTHER" id="PTHR11216">
    <property type="entry name" value="EH DOMAIN"/>
    <property type="match status" value="1"/>
</dbReference>
<dbReference type="Pfam" id="PF00627">
    <property type="entry name" value="UBA"/>
    <property type="match status" value="1"/>
</dbReference>
<feature type="region of interest" description="Disordered" evidence="2">
    <location>
        <begin position="346"/>
        <end position="421"/>
    </location>
</feature>
<dbReference type="InterPro" id="IPR011992">
    <property type="entry name" value="EF-hand-dom_pair"/>
</dbReference>